<accession>A0A7W6AC13</accession>
<dbReference type="RefSeq" id="WP_183950178.1">
    <property type="nucleotide sequence ID" value="NZ_JACIDH010000001.1"/>
</dbReference>
<evidence type="ECO:0000313" key="2">
    <source>
        <dbReference type="Proteomes" id="UP000538670"/>
    </source>
</evidence>
<evidence type="ECO:0000313" key="1">
    <source>
        <dbReference type="EMBL" id="MBB3877946.1"/>
    </source>
</evidence>
<organism evidence="1 2">
    <name type="scientific">Sphingomonas pseudosanguinis</name>
    <dbReference type="NCBI Taxonomy" id="413712"/>
    <lineage>
        <taxon>Bacteria</taxon>
        <taxon>Pseudomonadati</taxon>
        <taxon>Pseudomonadota</taxon>
        <taxon>Alphaproteobacteria</taxon>
        <taxon>Sphingomonadales</taxon>
        <taxon>Sphingomonadaceae</taxon>
        <taxon>Sphingomonas</taxon>
    </lineage>
</organism>
<dbReference type="AlphaFoldDB" id="A0A7W6AC13"/>
<dbReference type="InterPro" id="IPR038765">
    <property type="entry name" value="Papain-like_cys_pep_sf"/>
</dbReference>
<reference evidence="1 2" key="1">
    <citation type="submission" date="2020-08" db="EMBL/GenBank/DDBJ databases">
        <title>Genomic Encyclopedia of Type Strains, Phase IV (KMG-IV): sequencing the most valuable type-strain genomes for metagenomic binning, comparative biology and taxonomic classification.</title>
        <authorList>
            <person name="Goeker M."/>
        </authorList>
    </citation>
    <scope>NUCLEOTIDE SEQUENCE [LARGE SCALE GENOMIC DNA]</scope>
    <source>
        <strain evidence="1 2">DSM 19512</strain>
    </source>
</reference>
<dbReference type="Proteomes" id="UP000538670">
    <property type="component" value="Unassembled WGS sequence"/>
</dbReference>
<dbReference type="Gene3D" id="3.90.1720.10">
    <property type="entry name" value="endopeptidase domain like (from Nostoc punctiforme)"/>
    <property type="match status" value="1"/>
</dbReference>
<dbReference type="SUPFAM" id="SSF54001">
    <property type="entry name" value="Cysteine proteinases"/>
    <property type="match status" value="1"/>
</dbReference>
<name>A0A7W6AC13_9SPHN</name>
<gene>
    <name evidence="1" type="ORF">GGR48_000349</name>
</gene>
<evidence type="ECO:0008006" key="3">
    <source>
        <dbReference type="Google" id="ProtNLM"/>
    </source>
</evidence>
<keyword evidence="2" id="KW-1185">Reference proteome</keyword>
<protein>
    <recommendedName>
        <fullName evidence="3">Peptidoglycan endopeptidase</fullName>
    </recommendedName>
</protein>
<comment type="caution">
    <text evidence="1">The sequence shown here is derived from an EMBL/GenBank/DDBJ whole genome shotgun (WGS) entry which is preliminary data.</text>
</comment>
<proteinExistence type="predicted"/>
<dbReference type="EMBL" id="JACIDH010000001">
    <property type="protein sequence ID" value="MBB3877946.1"/>
    <property type="molecule type" value="Genomic_DNA"/>
</dbReference>
<sequence length="122" mass="12497">MSAVEAAARALVGTRFRLHGRDPAHGLDCVGLVAAATGRGAPTGYGWRSGDAGRVAALLDAAFARGGDAPGAVLLLRAGPGQLHLAIRVSDGIVHADAGLRRVVWRSGVPPWPVLGYWKGEG</sequence>